<dbReference type="InterPro" id="IPR002528">
    <property type="entry name" value="MATE_fam"/>
</dbReference>
<feature type="transmembrane region" description="Helical" evidence="5">
    <location>
        <begin position="864"/>
        <end position="884"/>
    </location>
</feature>
<keyword evidence="8" id="KW-1185">Reference proteome</keyword>
<evidence type="ECO:0000313" key="8">
    <source>
        <dbReference type="Proteomes" id="UP000186817"/>
    </source>
</evidence>
<evidence type="ECO:0000313" key="7">
    <source>
        <dbReference type="EMBL" id="OLQ02641.1"/>
    </source>
</evidence>
<dbReference type="PANTHER" id="PTHR13068:SF173">
    <property type="entry name" value="EMB|CAB62602.1"/>
    <property type="match status" value="1"/>
</dbReference>
<evidence type="ECO:0000256" key="2">
    <source>
        <dbReference type="ARBA" id="ARBA00010199"/>
    </source>
</evidence>
<feature type="compositionally biased region" description="Pro residues" evidence="4">
    <location>
        <begin position="1102"/>
        <end position="1115"/>
    </location>
</feature>
<dbReference type="Pfam" id="PF02536">
    <property type="entry name" value="mTERF"/>
    <property type="match status" value="1"/>
</dbReference>
<gene>
    <name evidence="7" type="primary">EDS5</name>
    <name evidence="7" type="ORF">AK812_SmicGene14492</name>
</gene>
<feature type="transmembrane region" description="Helical" evidence="5">
    <location>
        <begin position="943"/>
        <end position="961"/>
    </location>
</feature>
<dbReference type="GO" id="GO:0042910">
    <property type="term" value="F:xenobiotic transmembrane transporter activity"/>
    <property type="evidence" value="ECO:0007669"/>
    <property type="project" value="InterPro"/>
</dbReference>
<dbReference type="InterPro" id="IPR038538">
    <property type="entry name" value="MTERF_sf"/>
</dbReference>
<dbReference type="Proteomes" id="UP000186817">
    <property type="component" value="Unassembled WGS sequence"/>
</dbReference>
<feature type="transmembrane region" description="Helical" evidence="5">
    <location>
        <begin position="652"/>
        <end position="672"/>
    </location>
</feature>
<reference evidence="7 8" key="1">
    <citation type="submission" date="2016-02" db="EMBL/GenBank/DDBJ databases">
        <title>Genome analysis of coral dinoflagellate symbionts highlights evolutionary adaptations to a symbiotic lifestyle.</title>
        <authorList>
            <person name="Aranda M."/>
            <person name="Li Y."/>
            <person name="Liew Y.J."/>
            <person name="Baumgarten S."/>
            <person name="Simakov O."/>
            <person name="Wilson M."/>
            <person name="Piel J."/>
            <person name="Ashoor H."/>
            <person name="Bougouffa S."/>
            <person name="Bajic V.B."/>
            <person name="Ryu T."/>
            <person name="Ravasi T."/>
            <person name="Bayer T."/>
            <person name="Micklem G."/>
            <person name="Kim H."/>
            <person name="Bhak J."/>
            <person name="Lajeunesse T.C."/>
            <person name="Voolstra C.R."/>
        </authorList>
    </citation>
    <scope>NUCLEOTIDE SEQUENCE [LARGE SCALE GENOMIC DNA]</scope>
    <source>
        <strain evidence="7 8">CCMP2467</strain>
    </source>
</reference>
<protein>
    <submittedName>
        <fullName evidence="7">Enhanced disease susceptibility 5</fullName>
    </submittedName>
</protein>
<comment type="similarity">
    <text evidence="2">Belongs to the multi antimicrobial extrusion (MATE) (TC 2.A.66.1) family.</text>
</comment>
<feature type="chain" id="PRO_5012322143" evidence="6">
    <location>
        <begin position="26"/>
        <end position="1115"/>
    </location>
</feature>
<feature type="region of interest" description="Disordered" evidence="4">
    <location>
        <begin position="1091"/>
        <end position="1115"/>
    </location>
</feature>
<dbReference type="OrthoDB" id="423427at2759"/>
<dbReference type="AlphaFoldDB" id="A0A1Q9E5D9"/>
<dbReference type="GO" id="GO:0016020">
    <property type="term" value="C:membrane"/>
    <property type="evidence" value="ECO:0007669"/>
    <property type="project" value="InterPro"/>
</dbReference>
<comment type="caution">
    <text evidence="7">The sequence shown here is derived from an EMBL/GenBank/DDBJ whole genome shotgun (WGS) entry which is preliminary data.</text>
</comment>
<evidence type="ECO:0000256" key="4">
    <source>
        <dbReference type="SAM" id="MobiDB-lite"/>
    </source>
</evidence>
<organism evidence="7 8">
    <name type="scientific">Symbiodinium microadriaticum</name>
    <name type="common">Dinoflagellate</name>
    <name type="synonym">Zooxanthella microadriatica</name>
    <dbReference type="NCBI Taxonomy" id="2951"/>
    <lineage>
        <taxon>Eukaryota</taxon>
        <taxon>Sar</taxon>
        <taxon>Alveolata</taxon>
        <taxon>Dinophyceae</taxon>
        <taxon>Suessiales</taxon>
        <taxon>Symbiodiniaceae</taxon>
        <taxon>Symbiodinium</taxon>
    </lineage>
</organism>
<keyword evidence="6" id="KW-0732">Signal</keyword>
<proteinExistence type="inferred from homology"/>
<feature type="region of interest" description="Disordered" evidence="4">
    <location>
        <begin position="1051"/>
        <end position="1075"/>
    </location>
</feature>
<evidence type="ECO:0000256" key="3">
    <source>
        <dbReference type="ARBA" id="ARBA00022946"/>
    </source>
</evidence>
<evidence type="ECO:0000256" key="6">
    <source>
        <dbReference type="SAM" id="SignalP"/>
    </source>
</evidence>
<dbReference type="PANTHER" id="PTHR13068">
    <property type="entry name" value="CGI-12 PROTEIN-RELATED"/>
    <property type="match status" value="1"/>
</dbReference>
<keyword evidence="5" id="KW-1133">Transmembrane helix</keyword>
<dbReference type="SMART" id="SM00733">
    <property type="entry name" value="Mterf"/>
    <property type="match status" value="8"/>
</dbReference>
<dbReference type="GO" id="GO:0003676">
    <property type="term" value="F:nucleic acid binding"/>
    <property type="evidence" value="ECO:0007669"/>
    <property type="project" value="InterPro"/>
</dbReference>
<evidence type="ECO:0000256" key="1">
    <source>
        <dbReference type="ARBA" id="ARBA00007692"/>
    </source>
</evidence>
<feature type="transmembrane region" description="Helical" evidence="5">
    <location>
        <begin position="896"/>
        <end position="915"/>
    </location>
</feature>
<dbReference type="Gene3D" id="1.25.70.10">
    <property type="entry name" value="Transcription termination factor 3, mitochondrial"/>
    <property type="match status" value="2"/>
</dbReference>
<feature type="signal peptide" evidence="6">
    <location>
        <begin position="1"/>
        <end position="25"/>
    </location>
</feature>
<comment type="similarity">
    <text evidence="1">Belongs to the mTERF family.</text>
</comment>
<sequence length="1115" mass="119880">MMTPKRSRRPFGFSRAFLCILLVAALPPGSVPPLWWRKGRPRKILGSRAEAELLSQLAVLLMPEEPISQAFRDFPVERCQDWGSSRLSPDFAAYGVLKATDAALFIEYDGYYRHTEPPGLAGDMRKTRALIRFAPAGSVVVRIAHKRRQLNRKRDKSVQVVQVLVDCWCNEHAPSLLRVLVQVVASLLHHSRERLLPALACRLAAFASEAEIDNDASIFANKVGQMVAKFPRVLGYSIEENLKPTVEWIKGLGLSQENLKPTVEWIKGLGLSQAQVAKVMATSPSVLGLSIEENLKPTVEWIKGLGLSQAQVAKVIATSPSVLGYSIEENLKPTVEWIKGLGLSQAQVAKVMATSPSVLGLSIEENLKPTVEWIKGLGLSQAQVAKVMATSPSVLGLSIEENLKPTVEWIKGLGLSQAQVAKVMATSPSVLGLSIEENLKPTVEWIKGLGLSQAQVSDMMAMFPPILGLSIETNLAVKHRLLQKFFPVAQAAAVLAHSPRLWSYRYARLEHRLAVLKSHGQLSKLSSAVTLPLEAFNRRAFEKAGRWQWALRFVDSAEKGYGLTGPEALFTEMKRTGPVARLLLNLATVICREQELEGWYDGMSNALHPDIVTLSAMMGDLFQSLAEIETIALHRRLRQSIALKNGFDSSCLLIAACGGVVLVLGAIAFAFGQDAFGDTALHRAASFGHVDAWGGPNSADRYLLVDTFKIHGAMDEPSTMQRGRRAHLPAVLVGAGVALLAFGRLAGAGFACAEPLALTSSRIPSRALTGGPGPVRLGRARGGERLGSRVAAADEDSPGTDVKTIDGKKEASSKTEMLRFALPALGIYLANPIMSNIDNSFVGHFGGTTALAALSPGGVLADNLLYLFNSVLSAATTGLVARAWPKGAANAREELIRTFSFALACGVPLSLFYWFCSNWVLGLMGVPQNLQAMAASYARIRGLVSWASLGQGVCLSAILATRDAVTPLRVVVLAALLNVLGDFLLCCWPLRTGVSGAAAATAISTMCGFAGRYNDSAHENGSRTVVEAMYRLMIATLLLGTARAEQCELFTPSSSEMRDDRPSEAWSSSELRGRRWSASVLASAGGEIAADGHAGDIEVGPPSNPLLPPAPRTPQ</sequence>
<dbReference type="GO" id="GO:0015297">
    <property type="term" value="F:antiporter activity"/>
    <property type="evidence" value="ECO:0007669"/>
    <property type="project" value="InterPro"/>
</dbReference>
<keyword evidence="5" id="KW-0812">Transmembrane</keyword>
<dbReference type="InterPro" id="IPR003690">
    <property type="entry name" value="MTERF"/>
</dbReference>
<dbReference type="EMBL" id="LSRX01000259">
    <property type="protein sequence ID" value="OLQ02641.1"/>
    <property type="molecule type" value="Genomic_DNA"/>
</dbReference>
<feature type="transmembrane region" description="Helical" evidence="5">
    <location>
        <begin position="730"/>
        <end position="751"/>
    </location>
</feature>
<accession>A0A1Q9E5D9</accession>
<keyword evidence="5" id="KW-0472">Membrane</keyword>
<feature type="transmembrane region" description="Helical" evidence="5">
    <location>
        <begin position="968"/>
        <end position="985"/>
    </location>
</feature>
<evidence type="ECO:0000256" key="5">
    <source>
        <dbReference type="SAM" id="Phobius"/>
    </source>
</evidence>
<keyword evidence="3" id="KW-0809">Transit peptide</keyword>
<name>A0A1Q9E5D9_SYMMI</name>
<dbReference type="Pfam" id="PF01554">
    <property type="entry name" value="MatE"/>
    <property type="match status" value="1"/>
</dbReference>